<dbReference type="PANTHER" id="PTHR12425:SF5">
    <property type="entry name" value="SYNEMBRYN"/>
    <property type="match status" value="1"/>
</dbReference>
<dbReference type="InterPro" id="IPR019318">
    <property type="entry name" value="Gua_nucleotide_exch_fac_Ric8"/>
</dbReference>
<protein>
    <recommendedName>
        <fullName evidence="8">Guanine nucleotide exchange factor</fullName>
    </recommendedName>
</protein>
<evidence type="ECO:0000256" key="2">
    <source>
        <dbReference type="ARBA" id="ARBA00022658"/>
    </source>
</evidence>
<dbReference type="SUPFAM" id="SSF48371">
    <property type="entry name" value="ARM repeat"/>
    <property type="match status" value="1"/>
</dbReference>
<evidence type="ECO:0008006" key="8">
    <source>
        <dbReference type="Google" id="ProtNLM"/>
    </source>
</evidence>
<dbReference type="PANTHER" id="PTHR12425">
    <property type="entry name" value="SYNEMBRYN"/>
    <property type="match status" value="1"/>
</dbReference>
<keyword evidence="6" id="KW-1185">Reference proteome</keyword>
<accession>A0A6G1G1W6</accession>
<evidence type="ECO:0000313" key="5">
    <source>
        <dbReference type="EMBL" id="KAF1812105.1"/>
    </source>
</evidence>
<evidence type="ECO:0000313" key="6">
    <source>
        <dbReference type="Proteomes" id="UP000504638"/>
    </source>
</evidence>
<proteinExistence type="inferred from homology"/>
<feature type="region of interest" description="Disordered" evidence="4">
    <location>
        <begin position="388"/>
        <end position="423"/>
    </location>
</feature>
<dbReference type="AlphaFoldDB" id="A0A6G1G1W6"/>
<dbReference type="GO" id="GO:0005737">
    <property type="term" value="C:cytoplasm"/>
    <property type="evidence" value="ECO:0007669"/>
    <property type="project" value="TreeGrafter"/>
</dbReference>
<organism evidence="5">
    <name type="scientific">Eremomyces bilateralis CBS 781.70</name>
    <dbReference type="NCBI Taxonomy" id="1392243"/>
    <lineage>
        <taxon>Eukaryota</taxon>
        <taxon>Fungi</taxon>
        <taxon>Dikarya</taxon>
        <taxon>Ascomycota</taxon>
        <taxon>Pezizomycotina</taxon>
        <taxon>Dothideomycetes</taxon>
        <taxon>Dothideomycetes incertae sedis</taxon>
        <taxon>Eremomycetales</taxon>
        <taxon>Eremomycetaceae</taxon>
        <taxon>Eremomyces</taxon>
    </lineage>
</organism>
<keyword evidence="3" id="KW-0143">Chaperone</keyword>
<dbReference type="RefSeq" id="XP_033533736.1">
    <property type="nucleotide sequence ID" value="XM_033679605.1"/>
</dbReference>
<reference evidence="7" key="2">
    <citation type="submission" date="2020-04" db="EMBL/GenBank/DDBJ databases">
        <authorList>
            <consortium name="NCBI Genome Project"/>
        </authorList>
    </citation>
    <scope>NUCLEOTIDE SEQUENCE</scope>
    <source>
        <strain evidence="7">CBS 781.70</strain>
    </source>
</reference>
<dbReference type="GO" id="GO:0005085">
    <property type="term" value="F:guanyl-nucleotide exchange factor activity"/>
    <property type="evidence" value="ECO:0007669"/>
    <property type="project" value="UniProtKB-KW"/>
</dbReference>
<evidence type="ECO:0000256" key="3">
    <source>
        <dbReference type="ARBA" id="ARBA00023186"/>
    </source>
</evidence>
<name>A0A6G1G1W6_9PEZI</name>
<keyword evidence="2" id="KW-0344">Guanine-nucleotide releasing factor</keyword>
<evidence type="ECO:0000313" key="7">
    <source>
        <dbReference type="RefSeq" id="XP_033533736.1"/>
    </source>
</evidence>
<dbReference type="EMBL" id="ML975159">
    <property type="protein sequence ID" value="KAF1812105.1"/>
    <property type="molecule type" value="Genomic_DNA"/>
</dbReference>
<evidence type="ECO:0000256" key="1">
    <source>
        <dbReference type="ARBA" id="ARBA00009049"/>
    </source>
</evidence>
<dbReference type="Proteomes" id="UP000504638">
    <property type="component" value="Unplaced"/>
</dbReference>
<dbReference type="Pfam" id="PF10165">
    <property type="entry name" value="Ric8"/>
    <property type="match status" value="1"/>
</dbReference>
<gene>
    <name evidence="5 7" type="ORF">P152DRAFT_459060</name>
</gene>
<dbReference type="GeneID" id="54420175"/>
<reference evidence="7" key="3">
    <citation type="submission" date="2025-04" db="UniProtKB">
        <authorList>
            <consortium name="RefSeq"/>
        </authorList>
    </citation>
    <scope>IDENTIFICATION</scope>
    <source>
        <strain evidence="7">CBS 781.70</strain>
    </source>
</reference>
<comment type="similarity">
    <text evidence="1">Belongs to the synembryn family.</text>
</comment>
<sequence length="460" mass="50877">MTTLSGLSRIPRGQEKLSQVTSIVEQLQKDITEKAFSISEQTKLLEELKILGRDPQNADPIFTKDGITLLAAYGFERKNQEALRCLANAMFLKPQARKLFLDKGLAPTAIGLLKSRDFDDQFLISRILFLLTYESKTDFTSLDKDGILSDAIPTDLRQHAQRYAEVGRQPSDTAIEEMALCELLKLTFNLTHFHPSFVPSLSSSIPDLFDILRSLQGLDPPMKPPANLAVNALLNLVGEGNEDQNSIIFPEDSPSLNSSTLLDLLQQVTGPQDASGLEDVLPSLLTLLRKIYKIAPESVKQDFHTWLLPSDSERDQPLGRSGSLPARLLQLSASSLSEQTRLSISAMLFELSGEDASRFIKNIGYGYAAGFLLAQKIDVPAELLEASETEDGDSVPINPITGQRLDAEPAVAGPPMTDEEKEREAERLFVLFERLRQTGVVDVRNPVAQALEEGRFEELE</sequence>
<dbReference type="GO" id="GO:0001965">
    <property type="term" value="F:G-protein alpha-subunit binding"/>
    <property type="evidence" value="ECO:0007669"/>
    <property type="project" value="TreeGrafter"/>
</dbReference>
<evidence type="ECO:0000256" key="4">
    <source>
        <dbReference type="SAM" id="MobiDB-lite"/>
    </source>
</evidence>
<dbReference type="GO" id="GO:0007186">
    <property type="term" value="P:G protein-coupled receptor signaling pathway"/>
    <property type="evidence" value="ECO:0007669"/>
    <property type="project" value="TreeGrafter"/>
</dbReference>
<dbReference type="InterPro" id="IPR016024">
    <property type="entry name" value="ARM-type_fold"/>
</dbReference>
<reference evidence="5 7" key="1">
    <citation type="submission" date="2020-01" db="EMBL/GenBank/DDBJ databases">
        <authorList>
            <consortium name="DOE Joint Genome Institute"/>
            <person name="Haridas S."/>
            <person name="Albert R."/>
            <person name="Binder M."/>
            <person name="Bloem J."/>
            <person name="Labutti K."/>
            <person name="Salamov A."/>
            <person name="Andreopoulos B."/>
            <person name="Baker S.E."/>
            <person name="Barry K."/>
            <person name="Bills G."/>
            <person name="Bluhm B.H."/>
            <person name="Cannon C."/>
            <person name="Castanera R."/>
            <person name="Culley D.E."/>
            <person name="Daum C."/>
            <person name="Ezra D."/>
            <person name="Gonzalez J.B."/>
            <person name="Henrissat B."/>
            <person name="Kuo A."/>
            <person name="Liang C."/>
            <person name="Lipzen A."/>
            <person name="Lutzoni F."/>
            <person name="Magnuson J."/>
            <person name="Mondo S."/>
            <person name="Nolan M."/>
            <person name="Ohm R."/>
            <person name="Pangilinan J."/>
            <person name="Park H.-J."/>
            <person name="Ramirez L."/>
            <person name="Alfaro M."/>
            <person name="Sun H."/>
            <person name="Tritt A."/>
            <person name="Yoshinaga Y."/>
            <person name="Zwiers L.-H."/>
            <person name="Turgeon B.G."/>
            <person name="Goodwin S.B."/>
            <person name="Spatafora J.W."/>
            <person name="Crous P.W."/>
            <person name="Grigoriev I.V."/>
        </authorList>
    </citation>
    <scope>NUCLEOTIDE SEQUENCE</scope>
    <source>
        <strain evidence="5 7">CBS 781.70</strain>
    </source>
</reference>
<dbReference type="OrthoDB" id="5585685at2759"/>